<dbReference type="AlphaFoldDB" id="A0A075MJ62"/>
<geneLocation type="plasmid" evidence="1">
    <name>pC23-89</name>
</geneLocation>
<sequence length="46" mass="5205">MEITLVTSGLVRMICFDENFIGVSPGYQKGRASFEIIFVHITSLRK</sequence>
<protein>
    <submittedName>
        <fullName evidence="1">Uncharacterized protein</fullName>
    </submittedName>
</protein>
<name>A0A075MJ62_ECOLX</name>
<organism evidence="1">
    <name type="scientific">Escherichia coli</name>
    <dbReference type="NCBI Taxonomy" id="562"/>
    <lineage>
        <taxon>Bacteria</taxon>
        <taxon>Pseudomonadati</taxon>
        <taxon>Pseudomonadota</taxon>
        <taxon>Gammaproteobacteria</taxon>
        <taxon>Enterobacterales</taxon>
        <taxon>Enterobacteriaceae</taxon>
        <taxon>Escherichia</taxon>
    </lineage>
</organism>
<dbReference type="EMBL" id="KJ484639">
    <property type="protein sequence ID" value="AIF79196.1"/>
    <property type="molecule type" value="Genomic_DNA"/>
</dbReference>
<accession>A0A075MJ62</accession>
<evidence type="ECO:0000313" key="1">
    <source>
        <dbReference type="EMBL" id="AIF79196.1"/>
    </source>
</evidence>
<reference evidence="1" key="1">
    <citation type="journal article" date="2014" name="J. Antimicrob. Chemother.">
        <title>Nucleotide sequences of 16 transmissible plasmids identified in nine multidrug-resistant Escherichia coli isolates expressing an ESBL phenotype isolated from food-producing animals and healthy humans.</title>
        <authorList>
            <person name="Wang J."/>
            <person name="Stephan R."/>
            <person name="Power K."/>
            <person name="Yan Q."/>
            <person name="Hachler H."/>
            <person name="Fanning S."/>
        </authorList>
    </citation>
    <scope>NUCLEOTIDE SEQUENCE</scope>
    <source>
        <strain evidence="1">Chicken-23</strain>
        <plasmid evidence="1">pC23-89</plasmid>
    </source>
</reference>
<keyword evidence="1" id="KW-0614">Plasmid</keyword>
<proteinExistence type="predicted"/>